<name>A0A8J4PX60_9MYCE</name>
<dbReference type="PROSITE" id="PS51412">
    <property type="entry name" value="MACPF_2"/>
    <property type="match status" value="1"/>
</dbReference>
<dbReference type="PANTHER" id="PTHR31378">
    <property type="entry name" value="EGF-LIKE DOMAIN-CONTAINING PROTEIN-RELATED-RELATED"/>
    <property type="match status" value="1"/>
</dbReference>
<protein>
    <recommendedName>
        <fullName evidence="2">MACPF domain-containing protein</fullName>
    </recommendedName>
</protein>
<dbReference type="Pfam" id="PF23033">
    <property type="entry name" value="DUF7034"/>
    <property type="match status" value="1"/>
</dbReference>
<dbReference type="InterPro" id="IPR055463">
    <property type="entry name" value="DUF7035"/>
</dbReference>
<dbReference type="InterPro" id="IPR055462">
    <property type="entry name" value="DUF7034"/>
</dbReference>
<dbReference type="InterPro" id="IPR020864">
    <property type="entry name" value="MACPF"/>
</dbReference>
<proteinExistence type="predicted"/>
<feature type="signal peptide" evidence="1">
    <location>
        <begin position="1"/>
        <end position="19"/>
    </location>
</feature>
<dbReference type="Pfam" id="PF01823">
    <property type="entry name" value="MACPF"/>
    <property type="match status" value="1"/>
</dbReference>
<evidence type="ECO:0000313" key="3">
    <source>
        <dbReference type="EMBL" id="KAF2074885.1"/>
    </source>
</evidence>
<dbReference type="SUPFAM" id="SSF51126">
    <property type="entry name" value="Pectin lyase-like"/>
    <property type="match status" value="1"/>
</dbReference>
<reference evidence="3" key="1">
    <citation type="submission" date="2020-01" db="EMBL/GenBank/DDBJ databases">
        <title>Development of genomics and gene disruption for Polysphondylium violaceum indicates a role for the polyketide synthase stlB in stalk morphogenesis.</title>
        <authorList>
            <person name="Narita B."/>
            <person name="Kawabe Y."/>
            <person name="Kin K."/>
            <person name="Saito T."/>
            <person name="Gibbs R."/>
            <person name="Kuspa A."/>
            <person name="Muzny D."/>
            <person name="Queller D."/>
            <person name="Richards S."/>
            <person name="Strassman J."/>
            <person name="Sucgang R."/>
            <person name="Worley K."/>
            <person name="Schaap P."/>
        </authorList>
    </citation>
    <scope>NUCLEOTIDE SEQUENCE</scope>
    <source>
        <strain evidence="3">QSvi11</strain>
    </source>
</reference>
<dbReference type="EMBL" id="AJWJ01000124">
    <property type="protein sequence ID" value="KAF2074885.1"/>
    <property type="molecule type" value="Genomic_DNA"/>
</dbReference>
<dbReference type="InterPro" id="IPR011050">
    <property type="entry name" value="Pectin_lyase_fold/virulence"/>
</dbReference>
<sequence>MNLLLLSFFILFLIGNSFGDPLISYKTSTIKRIYSASDSRLSYDENGCPSIIYWVSFEGQDVGTIAGISSNDPNINGISFSLEKTEPNLVVYELSLDIKYEGDGKVFTILVETSTQGAPLLSFDLVNSPLECTKPIKIGPVPKSPIFTLNGQNIETEIPLSSNQFFRGESQVIILCFVDGDLDCKVRQSQYSPDILILRIPLTEERIKRNVVTIEIKFDSITVLNVPLTLPYGGLVKMLSTPQIYPPSLLISNEYAQGQNLNYMAVSLNIKGDEGSLFAVNSPNQWNNDLNPFSLYNQGSNTGLKTVISLVKYDWTNDPQGEADPSIRIKSKNSTTGELDTIIASIPKRTVGIPPVSGQMNLYYDSDESGFGLYTINLENVSSFSPIFVNGWASGYTQIPPYPYGIKKSGYDYEFTSSFLTNYPPRSMNLFRVRNGNNSGEISVWNQDYPTDLIEPSYTILSKDTFQSFVIYRISITDDSGVYKIYCSNNEKIYYAIDTLVSGSLTNGIFEIVVDLNDLVISTFALKITITDVYNNVRESSYDLMYAGPNLSYPYDLFSPLTRIHLKDISSIGFTYNSIDTSAMQGRINSIFIELLPKDGGIDRNLRPKLRLLSNNKTYVGEYDDFYAAYRIDFEVPFKSELKLFPYELLFPGSTFSYKTLYSALGDSVLLKFTNVEFDNYPPMFTKIEMSDYIIDFFIKDLSSGFRNGTISIASRLKPDPVAYHFDKSNRASGDIFNGLYQIPVAKSKRLDRIAVVEVILFDNSGHASYFPPRGDLNQLSPFFEIGGYSFSKYSVQTNGYGPVDLVPPFITRMSFTIENLNTFLFSFGIDDDSNLSVDYNNIDVAPPLIYLTGRDGLQQILKPIWKGDEAGKPFFFIEILFEDIDYRLMTQGFLISIYRIYDGSGNIAGYSAMDLKALGFPYYFKGLGIGNAAPLPPIVDSISNLYTTGGSVTISGKRFSQSSVQVKTQQDTITTLEPTFISSMIIVYDFPAVTRSTSISINITSFDAIEKEFILVVKEPSQNLIRGIYVDPLSLCQSDCGSKENPFSSIKSALASLQPKAKVNVILKDGIYKGPDNVQLDLVDINVNLMALNDPTKVSINCEKYYYFLKLSSSESFSLRNVTIENCTGGKGGAIFFKDSKVIIKNVRFVANQALNGGAIYSVNSVLKIENSFFYQNIAFSSGSAIYSYLSNIEIRGQFTNFKNNRNAQNQQLRDILCQNSTLFIHDQVLLESANVRCLQGCDGFYSQRDICQQQKPVEPFVCGDDKCSSGESCLSCPNDCSCYIEGMVQESFEQGCSPISFVPDSNLVQGNGFGSADDEDIERCISIRNSTLSKVEIKNLMGGMKNVVIRLFGYVSIENSKDVEFNFQGENFGLIFKVNGQQQFFFNQNTFFNETKSLYLVDKHVHFIEIILFTTVVEGSQRAFRLVPFNDLTTKLFYSNLVCGDGVLNEKETIDKDYGDGLNFYCISDLQYPIFKDHPVCGDSICNEDRDSCFKDCYIEYNSICPATQVPDGAISPGFAVGEDTLGALISNQFIWRLPGSEHLSYGVNIVNGEEGALPLFQFDYCQDPSTNVLEDVYRGKLYQIPQDFNVKAVPECSYSTFTDEYSSVDELAESMFESTKHEASVDASAGIIVKVKFSAAYSQEKSVQTAKKSSKSLADKIFKTDLVCKSTYVEIDTSKVTLHPSLLEQFNQIDDPKKMLRLVQSVGTHYYRSSFLGGKLTQIATTHESNVNKEYSNANSEAYSASFSLSVSNPFSSVSAGGGMSLDRNNDKATQNEIMEKSSISRIITYGGAPAAFTPSQDGASTPSFGEWAKSIDQLPVPIDYKLSPISQLINKEWINQHGVNISDYWLQAEEMFYNINDWTTRSLTEYTLIMEFNKVDGVGPLYDSPVLSIQYFESQDDMVGKTIKVPITLVETDKFGKKIDSLFSQFQELYYTDYVREEYALKFGNGGMSYKSCRPVPVKNMANLPFKMNFKAPDFFNSPKVPIIKIEPSIKYSSEFLIWSENKAFTILQWETAKSIIFDRNGVITGSDKVYGVTAFENKWAEWTSDVVQTSGASTYGLGISSNPYTCNPTVNPNKCVDKLYFNIAGNNNNPANFDVGFDTVSQHCSNRPSNYWNMFQVSAPESKNYAEFTFAHKADNIGLASRMNWVLISHPPSSGKSWLFTVKGFHVKNYQYSKDLPRDWINGQKDRLTRTYPLDLISQLTKQLFFFHNYNFGHSNYITPSGFNYAYFDSFIESRNEYVTTKFTDLGVDYTYWTKDQYITGTTE</sequence>
<comment type="caution">
    <text evidence="3">The sequence shown here is derived from an EMBL/GenBank/DDBJ whole genome shotgun (WGS) entry which is preliminary data.</text>
</comment>
<feature type="domain" description="MACPF" evidence="2">
    <location>
        <begin position="1529"/>
        <end position="1867"/>
    </location>
</feature>
<dbReference type="Pfam" id="PF23034">
    <property type="entry name" value="DUF7035"/>
    <property type="match status" value="1"/>
</dbReference>
<evidence type="ECO:0000259" key="2">
    <source>
        <dbReference type="PROSITE" id="PS51412"/>
    </source>
</evidence>
<gene>
    <name evidence="3" type="ORF">CYY_003804</name>
</gene>
<evidence type="ECO:0000256" key="1">
    <source>
        <dbReference type="SAM" id="SignalP"/>
    </source>
</evidence>
<dbReference type="Proteomes" id="UP000695562">
    <property type="component" value="Unassembled WGS sequence"/>
</dbReference>
<keyword evidence="4" id="KW-1185">Reference proteome</keyword>
<evidence type="ECO:0000313" key="4">
    <source>
        <dbReference type="Proteomes" id="UP000695562"/>
    </source>
</evidence>
<keyword evidence="1" id="KW-0732">Signal</keyword>
<feature type="chain" id="PRO_5035298914" description="MACPF domain-containing protein" evidence="1">
    <location>
        <begin position="20"/>
        <end position="2273"/>
    </location>
</feature>
<accession>A0A8J4PX60</accession>
<organism evidence="3 4">
    <name type="scientific">Polysphondylium violaceum</name>
    <dbReference type="NCBI Taxonomy" id="133409"/>
    <lineage>
        <taxon>Eukaryota</taxon>
        <taxon>Amoebozoa</taxon>
        <taxon>Evosea</taxon>
        <taxon>Eumycetozoa</taxon>
        <taxon>Dictyostelia</taxon>
        <taxon>Dictyosteliales</taxon>
        <taxon>Dictyosteliaceae</taxon>
        <taxon>Polysphondylium</taxon>
    </lineage>
</organism>
<dbReference type="PANTHER" id="PTHR31378:SF17">
    <property type="match status" value="1"/>
</dbReference>
<dbReference type="Pfam" id="PF24893">
    <property type="entry name" value="DUF7743"/>
    <property type="match status" value="1"/>
</dbReference>
<dbReference type="InterPro" id="IPR056645">
    <property type="entry name" value="DUF7743"/>
</dbReference>
<dbReference type="OrthoDB" id="21110at2759"/>